<reference evidence="1" key="1">
    <citation type="submission" date="2023-03" db="UniProtKB">
        <authorList>
            <consortium name="EnsemblPlants"/>
        </authorList>
    </citation>
    <scope>IDENTIFICATION</scope>
</reference>
<dbReference type="Gramene" id="MELO3C027596.2.1">
    <property type="protein sequence ID" value="MELO3C027596.2.1"/>
    <property type="gene ID" value="MELO3C027596.2"/>
</dbReference>
<dbReference type="EnsemblPlants" id="MELO3C027596.2.1">
    <property type="protein sequence ID" value="MELO3C027596.2.1"/>
    <property type="gene ID" value="MELO3C027596.2"/>
</dbReference>
<accession>A0A9I9E178</accession>
<organism evidence="1">
    <name type="scientific">Cucumis melo</name>
    <name type="common">Muskmelon</name>
    <dbReference type="NCBI Taxonomy" id="3656"/>
    <lineage>
        <taxon>Eukaryota</taxon>
        <taxon>Viridiplantae</taxon>
        <taxon>Streptophyta</taxon>
        <taxon>Embryophyta</taxon>
        <taxon>Tracheophyta</taxon>
        <taxon>Spermatophyta</taxon>
        <taxon>Magnoliopsida</taxon>
        <taxon>eudicotyledons</taxon>
        <taxon>Gunneridae</taxon>
        <taxon>Pentapetalae</taxon>
        <taxon>rosids</taxon>
        <taxon>fabids</taxon>
        <taxon>Cucurbitales</taxon>
        <taxon>Cucurbitaceae</taxon>
        <taxon>Benincaseae</taxon>
        <taxon>Cucumis</taxon>
    </lineage>
</organism>
<evidence type="ECO:0000313" key="1">
    <source>
        <dbReference type="EnsemblPlants" id="MELO3C027596.2.1"/>
    </source>
</evidence>
<proteinExistence type="predicted"/>
<sequence>MRSFLGFSLFQSVRGNFVLDIHTFASCYEEKNCLF</sequence>
<protein>
    <submittedName>
        <fullName evidence="1">Uncharacterized protein</fullName>
    </submittedName>
</protein>
<dbReference type="AlphaFoldDB" id="A0A9I9E178"/>
<name>A0A9I9E178_CUCME</name>